<reference evidence="7" key="1">
    <citation type="submission" date="2016-10" db="EMBL/GenBank/DDBJ databases">
        <authorList>
            <person name="Varghese N."/>
            <person name="Submissions S."/>
        </authorList>
    </citation>
    <scope>NUCLEOTIDE SEQUENCE [LARGE SCALE GENOMIC DNA]</scope>
    <source>
        <strain evidence="7">DSM 7165</strain>
    </source>
</reference>
<dbReference type="InterPro" id="IPR006073">
    <property type="entry name" value="GTP-bd"/>
</dbReference>
<evidence type="ECO:0000259" key="5">
    <source>
        <dbReference type="Pfam" id="PF01926"/>
    </source>
</evidence>
<feature type="binding site" evidence="4">
    <location>
        <begin position="123"/>
        <end position="128"/>
    </location>
    <ligand>
        <name>GTP</name>
        <dbReference type="ChEBI" id="CHEBI:37565"/>
    </ligand>
</feature>
<keyword evidence="7" id="KW-1185">Reference proteome</keyword>
<dbReference type="EMBL" id="FNYH01000008">
    <property type="protein sequence ID" value="SEI72003.1"/>
    <property type="molecule type" value="Genomic_DNA"/>
</dbReference>
<organism evidence="6 7">
    <name type="scientific">Allopseudospirillum japonicum</name>
    <dbReference type="NCBI Taxonomy" id="64971"/>
    <lineage>
        <taxon>Bacteria</taxon>
        <taxon>Pseudomonadati</taxon>
        <taxon>Pseudomonadota</taxon>
        <taxon>Gammaproteobacteria</taxon>
        <taxon>Oceanospirillales</taxon>
        <taxon>Oceanospirillaceae</taxon>
        <taxon>Allopseudospirillum</taxon>
    </lineage>
</organism>
<accession>A0A1H6SVQ7</accession>
<dbReference type="Gene3D" id="3.40.50.300">
    <property type="entry name" value="P-loop containing nucleotide triphosphate hydrolases"/>
    <property type="match status" value="1"/>
</dbReference>
<comment type="subcellular location">
    <subcellularLocation>
        <location evidence="3">Cytoplasm</location>
    </subcellularLocation>
</comment>
<dbReference type="InterPro" id="IPR016478">
    <property type="entry name" value="GTPase_MTG1"/>
</dbReference>
<dbReference type="PANTHER" id="PTHR45782">
    <property type="entry name" value="MITOCHONDRIAL RIBOSOME-ASSOCIATED GTPASE 1"/>
    <property type="match status" value="1"/>
</dbReference>
<protein>
    <recommendedName>
        <fullName evidence="3">Ribosome biogenesis GTPase A</fullName>
    </recommendedName>
</protein>
<dbReference type="PIRSF" id="PIRSF006230">
    <property type="entry name" value="MG442"/>
    <property type="match status" value="1"/>
</dbReference>
<sequence>MALGWYPGHMHKAQREIRKVLPEIDVVIEVLDARIPHSSANPMLANICRNKPRLKLLSKSDLADSQLTQTWVQHLQQDSQVRALPIITPQANTLKPIASLCRQLAGHIRADRALRVMIMGIPNVGKSTLINSLAGKRIAKVGNEPAVTKAQQKIMLKQGLALFDTPGVLWPKLDPPTCAYRLAATGAIRDTAMDYYDVGLFTAAWLNTNYPQVLAKRYKLEQRLSPEDTLAHIGQRRGGLRAGGEIDFHKAAEVLLHDLRAGHLGQLTLETPTDIEKELAEYQAASLQQEHSQTPEDTQIP</sequence>
<dbReference type="GO" id="GO:0006412">
    <property type="term" value="P:translation"/>
    <property type="evidence" value="ECO:0007669"/>
    <property type="project" value="TreeGrafter"/>
</dbReference>
<dbReference type="NCBIfam" id="TIGR03596">
    <property type="entry name" value="GTPase_YlqF"/>
    <property type="match status" value="1"/>
</dbReference>
<comment type="function">
    <text evidence="3">Required for a late step of 50S ribosomal subunit assembly. Has GTPase activity.</text>
</comment>
<dbReference type="PANTHER" id="PTHR45782:SF4">
    <property type="entry name" value="MITOCHONDRIAL RIBOSOME-ASSOCIATED GTPASE 1"/>
    <property type="match status" value="1"/>
</dbReference>
<dbReference type="AlphaFoldDB" id="A0A1H6SVQ7"/>
<dbReference type="CDD" id="cd01856">
    <property type="entry name" value="YlqF"/>
    <property type="match status" value="1"/>
</dbReference>
<proteinExistence type="inferred from homology"/>
<feature type="binding site" evidence="4">
    <location>
        <position position="167"/>
    </location>
    <ligand>
        <name>GTP</name>
        <dbReference type="ChEBI" id="CHEBI:37565"/>
    </ligand>
</feature>
<dbReference type="GO" id="GO:0003924">
    <property type="term" value="F:GTPase activity"/>
    <property type="evidence" value="ECO:0007669"/>
    <property type="project" value="TreeGrafter"/>
</dbReference>
<dbReference type="GO" id="GO:0005525">
    <property type="term" value="F:GTP binding"/>
    <property type="evidence" value="ECO:0007669"/>
    <property type="project" value="UniProtKB-KW"/>
</dbReference>
<dbReference type="Pfam" id="PF01926">
    <property type="entry name" value="MMR_HSR1"/>
    <property type="match status" value="1"/>
</dbReference>
<evidence type="ECO:0000256" key="2">
    <source>
        <dbReference type="ARBA" id="ARBA00023134"/>
    </source>
</evidence>
<evidence type="ECO:0000313" key="6">
    <source>
        <dbReference type="EMBL" id="SEI72003.1"/>
    </source>
</evidence>
<dbReference type="Gene3D" id="1.10.1580.10">
    <property type="match status" value="1"/>
</dbReference>
<evidence type="ECO:0000256" key="1">
    <source>
        <dbReference type="ARBA" id="ARBA00022741"/>
    </source>
</evidence>
<evidence type="ECO:0000256" key="4">
    <source>
        <dbReference type="PIRSR" id="PIRSR006230-1"/>
    </source>
</evidence>
<dbReference type="InterPro" id="IPR019991">
    <property type="entry name" value="GTP-bd_ribosome_bgen"/>
</dbReference>
<dbReference type="Proteomes" id="UP000242999">
    <property type="component" value="Unassembled WGS sequence"/>
</dbReference>
<gene>
    <name evidence="6" type="ORF">SAMN05421831_10891</name>
</gene>
<name>A0A1H6SVQ7_9GAMM</name>
<feature type="domain" description="G" evidence="5">
    <location>
        <begin position="115"/>
        <end position="169"/>
    </location>
</feature>
<dbReference type="GO" id="GO:0005737">
    <property type="term" value="C:cytoplasm"/>
    <property type="evidence" value="ECO:0007669"/>
    <property type="project" value="UniProtKB-SubCell"/>
</dbReference>
<dbReference type="InterPro" id="IPR023179">
    <property type="entry name" value="GTP-bd_ortho_bundle_sf"/>
</dbReference>
<evidence type="ECO:0000313" key="7">
    <source>
        <dbReference type="Proteomes" id="UP000242999"/>
    </source>
</evidence>
<dbReference type="RefSeq" id="WP_177166850.1">
    <property type="nucleotide sequence ID" value="NZ_FNYH01000008.1"/>
</dbReference>
<keyword evidence="2 3" id="KW-0342">GTP-binding</keyword>
<keyword evidence="1 3" id="KW-0547">Nucleotide-binding</keyword>
<dbReference type="STRING" id="64971.SAMN05421831_10891"/>
<dbReference type="FunFam" id="3.40.50.300:FF:000590">
    <property type="entry name" value="Ribosome biogenesis GTPase A"/>
    <property type="match status" value="1"/>
</dbReference>
<dbReference type="InterPro" id="IPR027417">
    <property type="entry name" value="P-loop_NTPase"/>
</dbReference>
<evidence type="ECO:0000256" key="3">
    <source>
        <dbReference type="PIRNR" id="PIRNR006230"/>
    </source>
</evidence>
<dbReference type="SUPFAM" id="SSF52540">
    <property type="entry name" value="P-loop containing nucleoside triphosphate hydrolases"/>
    <property type="match status" value="1"/>
</dbReference>
<comment type="similarity">
    <text evidence="3">Belongs to the TRAFAC class YlqF/YawG GTPase family. MTG1 subfamily.</text>
</comment>
<keyword evidence="3" id="KW-0963">Cytoplasm</keyword>